<evidence type="ECO:0000313" key="3">
    <source>
        <dbReference type="Proteomes" id="UP000037069"/>
    </source>
</evidence>
<dbReference type="AlphaFoldDB" id="A0A0L0BNL5"/>
<evidence type="ECO:0000259" key="1">
    <source>
        <dbReference type="Pfam" id="PF16012"/>
    </source>
</evidence>
<feature type="domain" description="DUF4780" evidence="1">
    <location>
        <begin position="74"/>
        <end position="135"/>
    </location>
</feature>
<gene>
    <name evidence="2" type="ORF">FF38_05348</name>
</gene>
<accession>A0A0L0BNL5</accession>
<sequence length="207" mass="23483">MDPKKAKPSLTSCRLYYNWIFGSHKCGRYSNWYFTNTIATATKKLHPYQIPPGFPIVIWFENKLKLIQTSQKIQKLQQLPLIEGPNEKHLVEYWNVLNRDSKGNILEITFAIDSNSASKLKAYDFYIAYGYGTVYISSAERQNPGEKNNESKKVNVTMIERMAATSKKDTLYSSLSAANAFSSIATISPDPSIEDITSSTYQLAQKN</sequence>
<keyword evidence="3" id="KW-1185">Reference proteome</keyword>
<dbReference type="EMBL" id="JRES01001605">
    <property type="protein sequence ID" value="KNC21538.1"/>
    <property type="molecule type" value="Genomic_DNA"/>
</dbReference>
<dbReference type="Proteomes" id="UP000037069">
    <property type="component" value="Unassembled WGS sequence"/>
</dbReference>
<protein>
    <recommendedName>
        <fullName evidence="1">DUF4780 domain-containing protein</fullName>
    </recommendedName>
</protein>
<dbReference type="Pfam" id="PF16012">
    <property type="entry name" value="DUF4780"/>
    <property type="match status" value="1"/>
</dbReference>
<evidence type="ECO:0000313" key="2">
    <source>
        <dbReference type="EMBL" id="KNC21538.1"/>
    </source>
</evidence>
<comment type="caution">
    <text evidence="2">The sequence shown here is derived from an EMBL/GenBank/DDBJ whole genome shotgun (WGS) entry which is preliminary data.</text>
</comment>
<dbReference type="InterPro" id="IPR031961">
    <property type="entry name" value="DUF4780"/>
</dbReference>
<proteinExistence type="predicted"/>
<name>A0A0L0BNL5_LUCCU</name>
<organism evidence="2 3">
    <name type="scientific">Lucilia cuprina</name>
    <name type="common">Green bottle fly</name>
    <name type="synonym">Australian sheep blowfly</name>
    <dbReference type="NCBI Taxonomy" id="7375"/>
    <lineage>
        <taxon>Eukaryota</taxon>
        <taxon>Metazoa</taxon>
        <taxon>Ecdysozoa</taxon>
        <taxon>Arthropoda</taxon>
        <taxon>Hexapoda</taxon>
        <taxon>Insecta</taxon>
        <taxon>Pterygota</taxon>
        <taxon>Neoptera</taxon>
        <taxon>Endopterygota</taxon>
        <taxon>Diptera</taxon>
        <taxon>Brachycera</taxon>
        <taxon>Muscomorpha</taxon>
        <taxon>Oestroidea</taxon>
        <taxon>Calliphoridae</taxon>
        <taxon>Luciliinae</taxon>
        <taxon>Lucilia</taxon>
    </lineage>
</organism>
<reference evidence="2 3" key="1">
    <citation type="journal article" date="2015" name="Nat. Commun.">
        <title>Lucilia cuprina genome unlocks parasitic fly biology to underpin future interventions.</title>
        <authorList>
            <person name="Anstead C.A."/>
            <person name="Korhonen P.K."/>
            <person name="Young N.D."/>
            <person name="Hall R.S."/>
            <person name="Jex A.R."/>
            <person name="Murali S.C."/>
            <person name="Hughes D.S."/>
            <person name="Lee S.F."/>
            <person name="Perry T."/>
            <person name="Stroehlein A.J."/>
            <person name="Ansell B.R."/>
            <person name="Breugelmans B."/>
            <person name="Hofmann A."/>
            <person name="Qu J."/>
            <person name="Dugan S."/>
            <person name="Lee S.L."/>
            <person name="Chao H."/>
            <person name="Dinh H."/>
            <person name="Han Y."/>
            <person name="Doddapaneni H.V."/>
            <person name="Worley K.C."/>
            <person name="Muzny D.M."/>
            <person name="Ioannidis P."/>
            <person name="Waterhouse R.M."/>
            <person name="Zdobnov E.M."/>
            <person name="James P.J."/>
            <person name="Bagnall N.H."/>
            <person name="Kotze A.C."/>
            <person name="Gibbs R.A."/>
            <person name="Richards S."/>
            <person name="Batterham P."/>
            <person name="Gasser R.B."/>
        </authorList>
    </citation>
    <scope>NUCLEOTIDE SEQUENCE [LARGE SCALE GENOMIC DNA]</scope>
    <source>
        <strain evidence="2 3">LS</strain>
        <tissue evidence="2">Full body</tissue>
    </source>
</reference>